<accession>A0A5B0R499</accession>
<reference evidence="2 3" key="1">
    <citation type="submission" date="2019-05" db="EMBL/GenBank/DDBJ databases">
        <title>Emergence of the Ug99 lineage of the wheat stem rust pathogen through somatic hybridization.</title>
        <authorList>
            <person name="Li F."/>
            <person name="Upadhyaya N.M."/>
            <person name="Sperschneider J."/>
            <person name="Matny O."/>
            <person name="Nguyen-Phuc H."/>
            <person name="Mago R."/>
            <person name="Raley C."/>
            <person name="Miller M.E."/>
            <person name="Silverstein K.A.T."/>
            <person name="Henningsen E."/>
            <person name="Hirsch C.D."/>
            <person name="Visser B."/>
            <person name="Pretorius Z.A."/>
            <person name="Steffenson B.J."/>
            <person name="Schwessinger B."/>
            <person name="Dodds P.N."/>
            <person name="Figueroa M."/>
        </authorList>
    </citation>
    <scope>NUCLEOTIDE SEQUENCE [LARGE SCALE GENOMIC DNA]</scope>
    <source>
        <strain evidence="2">21-0</strain>
    </source>
</reference>
<dbReference type="Proteomes" id="UP000324748">
    <property type="component" value="Unassembled WGS sequence"/>
</dbReference>
<protein>
    <submittedName>
        <fullName evidence="2">Uncharacterized protein</fullName>
    </submittedName>
</protein>
<feature type="chain" id="PRO_5022976611" evidence="1">
    <location>
        <begin position="27"/>
        <end position="253"/>
    </location>
</feature>
<name>A0A5B0R499_PUCGR</name>
<proteinExistence type="predicted"/>
<gene>
    <name evidence="2" type="ORF">PGT21_035111</name>
</gene>
<keyword evidence="3" id="KW-1185">Reference proteome</keyword>
<evidence type="ECO:0000313" key="2">
    <source>
        <dbReference type="EMBL" id="KAA1119835.1"/>
    </source>
</evidence>
<dbReference type="AlphaFoldDB" id="A0A5B0R499"/>
<keyword evidence="1" id="KW-0732">Signal</keyword>
<evidence type="ECO:0000256" key="1">
    <source>
        <dbReference type="SAM" id="SignalP"/>
    </source>
</evidence>
<sequence length="253" mass="27855">MYPSKFFFIMISVLAHFSLSIRQAQAQCPTAKVDQNDCVIASRMIQFGTDDSIVKGESKIVVRYGGCLLSTESIPNSGAALRKDVFKATNDVFFGTCTKSLPWSIDAPAARPNATFVLTVDQPKPNDIFFGNNKVTLDKVTCGTSKLPSAINLQDCISSIPKFFGTQSNVEIRITTKTCSVYLKSSNRMFLPDDQNYYWDMINSIGQQCKTNAGSMIKKSSPNVLWKNAMVYLETSAPGGAATTKRAPRKNRI</sequence>
<feature type="signal peptide" evidence="1">
    <location>
        <begin position="1"/>
        <end position="26"/>
    </location>
</feature>
<dbReference type="EMBL" id="VSWC01000001">
    <property type="protein sequence ID" value="KAA1119835.1"/>
    <property type="molecule type" value="Genomic_DNA"/>
</dbReference>
<evidence type="ECO:0000313" key="3">
    <source>
        <dbReference type="Proteomes" id="UP000324748"/>
    </source>
</evidence>
<organism evidence="2 3">
    <name type="scientific">Puccinia graminis f. sp. tritici</name>
    <dbReference type="NCBI Taxonomy" id="56615"/>
    <lineage>
        <taxon>Eukaryota</taxon>
        <taxon>Fungi</taxon>
        <taxon>Dikarya</taxon>
        <taxon>Basidiomycota</taxon>
        <taxon>Pucciniomycotina</taxon>
        <taxon>Pucciniomycetes</taxon>
        <taxon>Pucciniales</taxon>
        <taxon>Pucciniaceae</taxon>
        <taxon>Puccinia</taxon>
    </lineage>
</organism>
<comment type="caution">
    <text evidence="2">The sequence shown here is derived from an EMBL/GenBank/DDBJ whole genome shotgun (WGS) entry which is preliminary data.</text>
</comment>